<keyword evidence="2" id="KW-0472">Membrane</keyword>
<keyword evidence="2" id="KW-1133">Transmembrane helix</keyword>
<dbReference type="EMBL" id="BONZ01000065">
    <property type="protein sequence ID" value="GIH18271.1"/>
    <property type="molecule type" value="Genomic_DNA"/>
</dbReference>
<proteinExistence type="predicted"/>
<comment type="caution">
    <text evidence="3">The sequence shown here is derived from an EMBL/GenBank/DDBJ whole genome shotgun (WGS) entry which is preliminary data.</text>
</comment>
<dbReference type="Proteomes" id="UP000642748">
    <property type="component" value="Unassembled WGS sequence"/>
</dbReference>
<keyword evidence="2" id="KW-0812">Transmembrane</keyword>
<feature type="transmembrane region" description="Helical" evidence="2">
    <location>
        <begin position="40"/>
        <end position="65"/>
    </location>
</feature>
<sequence>MARSRRERPGVPVSSPGSPDNVSPNVDSDRVRIRVGRVPWFSAMAYLFGGLAVVVNVAVPLLLAGLTIRGIVGSGGFVWPLVMFVVLAGPCYLFARFGIALVKSGNGTGFVAVGLEGFALDDRMRLPWERVRSVAVTGQDRRARFVVLAEPLPGRQRAFDSGRGHRWCAIPVRRMDVTPDGLRSLLIRQCPEAHRAKLVGD</sequence>
<feature type="compositionally biased region" description="Low complexity" evidence="1">
    <location>
        <begin position="10"/>
        <end position="25"/>
    </location>
</feature>
<evidence type="ECO:0000256" key="1">
    <source>
        <dbReference type="SAM" id="MobiDB-lite"/>
    </source>
</evidence>
<evidence type="ECO:0000313" key="4">
    <source>
        <dbReference type="Proteomes" id="UP000642748"/>
    </source>
</evidence>
<gene>
    <name evidence="3" type="ORF">Raf01_64430</name>
</gene>
<dbReference type="AlphaFoldDB" id="A0A8J3QXC9"/>
<accession>A0A8J3QXC9</accession>
<reference evidence="3" key="1">
    <citation type="submission" date="2021-01" db="EMBL/GenBank/DDBJ databases">
        <title>Whole genome shotgun sequence of Rugosimonospora africana NBRC 104875.</title>
        <authorList>
            <person name="Komaki H."/>
            <person name="Tamura T."/>
        </authorList>
    </citation>
    <scope>NUCLEOTIDE SEQUENCE</scope>
    <source>
        <strain evidence="3">NBRC 104875</strain>
    </source>
</reference>
<evidence type="ECO:0000256" key="2">
    <source>
        <dbReference type="SAM" id="Phobius"/>
    </source>
</evidence>
<evidence type="ECO:0000313" key="3">
    <source>
        <dbReference type="EMBL" id="GIH18271.1"/>
    </source>
</evidence>
<protein>
    <submittedName>
        <fullName evidence="3">Uncharacterized protein</fullName>
    </submittedName>
</protein>
<feature type="region of interest" description="Disordered" evidence="1">
    <location>
        <begin position="1"/>
        <end position="25"/>
    </location>
</feature>
<keyword evidence="4" id="KW-1185">Reference proteome</keyword>
<name>A0A8J3QXC9_9ACTN</name>
<feature type="transmembrane region" description="Helical" evidence="2">
    <location>
        <begin position="77"/>
        <end position="95"/>
    </location>
</feature>
<organism evidence="3 4">
    <name type="scientific">Rugosimonospora africana</name>
    <dbReference type="NCBI Taxonomy" id="556532"/>
    <lineage>
        <taxon>Bacteria</taxon>
        <taxon>Bacillati</taxon>
        <taxon>Actinomycetota</taxon>
        <taxon>Actinomycetes</taxon>
        <taxon>Micromonosporales</taxon>
        <taxon>Micromonosporaceae</taxon>
        <taxon>Rugosimonospora</taxon>
    </lineage>
</organism>